<reference evidence="4" key="1">
    <citation type="submission" date="2016-06" db="UniProtKB">
        <authorList>
            <consortium name="WormBaseParasite"/>
        </authorList>
    </citation>
    <scope>IDENTIFICATION</scope>
</reference>
<organism evidence="4">
    <name type="scientific">Soboliphyme baturini</name>
    <dbReference type="NCBI Taxonomy" id="241478"/>
    <lineage>
        <taxon>Eukaryota</taxon>
        <taxon>Metazoa</taxon>
        <taxon>Ecdysozoa</taxon>
        <taxon>Nematoda</taxon>
        <taxon>Enoplea</taxon>
        <taxon>Dorylaimia</taxon>
        <taxon>Dioctophymatida</taxon>
        <taxon>Dioctophymatoidea</taxon>
        <taxon>Soboliphymatidae</taxon>
        <taxon>Soboliphyme</taxon>
    </lineage>
</organism>
<dbReference type="AlphaFoldDB" id="A0A183IVW7"/>
<sequence>MLSNLGDVVERLQTEKRDLSSMLLRFKNGRRSKSGERRSGGLNCRNSKTPFRAPTAIFSPVVNNRQPLPVRPETLCCDLFAAAVSDRR</sequence>
<reference evidence="2 3" key="2">
    <citation type="submission" date="2018-11" db="EMBL/GenBank/DDBJ databases">
        <authorList>
            <consortium name="Pathogen Informatics"/>
        </authorList>
    </citation>
    <scope>NUCLEOTIDE SEQUENCE [LARGE SCALE GENOMIC DNA]</scope>
</reference>
<evidence type="ECO:0000313" key="2">
    <source>
        <dbReference type="EMBL" id="VDP14213.1"/>
    </source>
</evidence>
<proteinExistence type="predicted"/>
<gene>
    <name evidence="2" type="ORF">SBAD_LOCUS7764</name>
</gene>
<feature type="region of interest" description="Disordered" evidence="1">
    <location>
        <begin position="26"/>
        <end position="48"/>
    </location>
</feature>
<evidence type="ECO:0000256" key="1">
    <source>
        <dbReference type="SAM" id="MobiDB-lite"/>
    </source>
</evidence>
<accession>A0A183IVW7</accession>
<evidence type="ECO:0000313" key="3">
    <source>
        <dbReference type="Proteomes" id="UP000270296"/>
    </source>
</evidence>
<dbReference type="Proteomes" id="UP000270296">
    <property type="component" value="Unassembled WGS sequence"/>
</dbReference>
<protein>
    <submittedName>
        <fullName evidence="2 4">Uncharacterized protein</fullName>
    </submittedName>
</protein>
<dbReference type="WBParaSite" id="SBAD_0000805701-mRNA-1">
    <property type="protein sequence ID" value="SBAD_0000805701-mRNA-1"/>
    <property type="gene ID" value="SBAD_0000805701"/>
</dbReference>
<evidence type="ECO:0000313" key="4">
    <source>
        <dbReference type="WBParaSite" id="SBAD_0000805701-mRNA-1"/>
    </source>
</evidence>
<keyword evidence="3" id="KW-1185">Reference proteome</keyword>
<name>A0A183IVW7_9BILA</name>
<dbReference type="EMBL" id="UZAM01010921">
    <property type="protein sequence ID" value="VDP14213.1"/>
    <property type="molecule type" value="Genomic_DNA"/>
</dbReference>